<reference evidence="1 2" key="1">
    <citation type="submission" date="2016-02" db="EMBL/GenBank/DDBJ databases">
        <title>Paenibacillus sp. LPB0068, isolated from Crassostrea gigas.</title>
        <authorList>
            <person name="Shin S.-K."/>
            <person name="Yi H."/>
        </authorList>
    </citation>
    <scope>NUCLEOTIDE SEQUENCE [LARGE SCALE GENOMIC DNA]</scope>
    <source>
        <strain evidence="1 2">LPB0068</strain>
    </source>
</reference>
<dbReference type="Pfam" id="PF07873">
    <property type="entry name" value="YabP"/>
    <property type="match status" value="1"/>
</dbReference>
<protein>
    <submittedName>
        <fullName evidence="1">Sporulation protein YqfC</fullName>
    </submittedName>
</protein>
<evidence type="ECO:0000313" key="1">
    <source>
        <dbReference type="EMBL" id="OAB72703.1"/>
    </source>
</evidence>
<dbReference type="Proteomes" id="UP000077134">
    <property type="component" value="Unassembled WGS sequence"/>
</dbReference>
<gene>
    <name evidence="1" type="ORF">PNBC_14755</name>
</gene>
<dbReference type="OrthoDB" id="2989236at2"/>
<accession>A0A162KRE8</accession>
<dbReference type="STRING" id="1763538.LPB68_05495"/>
<keyword evidence="2" id="KW-1185">Reference proteome</keyword>
<comment type="caution">
    <text evidence="1">The sequence shown here is derived from an EMBL/GenBank/DDBJ whole genome shotgun (WGS) entry which is preliminary data.</text>
</comment>
<dbReference type="EMBL" id="LSFN01000032">
    <property type="protein sequence ID" value="OAB72703.1"/>
    <property type="molecule type" value="Genomic_DNA"/>
</dbReference>
<proteinExistence type="predicted"/>
<dbReference type="RefSeq" id="WP_068659435.1">
    <property type="nucleotide sequence ID" value="NZ_CP017770.1"/>
</dbReference>
<dbReference type="NCBIfam" id="TIGR02856">
    <property type="entry name" value="spore_yqfC"/>
    <property type="match status" value="1"/>
</dbReference>
<dbReference type="InterPro" id="IPR022477">
    <property type="entry name" value="Spore_YqfC"/>
</dbReference>
<name>A0A162KRE8_9BACL</name>
<evidence type="ECO:0000313" key="2">
    <source>
        <dbReference type="Proteomes" id="UP000077134"/>
    </source>
</evidence>
<dbReference type="InterPro" id="IPR022476">
    <property type="entry name" value="Spore_YabP/YqfC"/>
</dbReference>
<dbReference type="KEGG" id="pcx:LPB68_05495"/>
<organism evidence="1 2">
    <name type="scientific">Paenibacillus crassostreae</name>
    <dbReference type="NCBI Taxonomy" id="1763538"/>
    <lineage>
        <taxon>Bacteria</taxon>
        <taxon>Bacillati</taxon>
        <taxon>Bacillota</taxon>
        <taxon>Bacilli</taxon>
        <taxon>Bacillales</taxon>
        <taxon>Paenibacillaceae</taxon>
        <taxon>Paenibacillus</taxon>
    </lineage>
</organism>
<dbReference type="AlphaFoldDB" id="A0A162KRE8"/>
<sequence>MTRMSRKLRNWTYEKLDLPKDIVFNMPRITMVGNKELFIENHLGLRHFSPDKLIFSLSEGSLEIEGSELMIRSILPQEVLVEGTIMNIKYIGVEGSH</sequence>